<evidence type="ECO:0000313" key="2">
    <source>
        <dbReference type="Proteomes" id="UP001315967"/>
    </source>
</evidence>
<name>A0ABY5P7Z5_9LACT</name>
<organism evidence="1 2">
    <name type="scientific">Fundicoccus culcitae</name>
    <dbReference type="NCBI Taxonomy" id="2969821"/>
    <lineage>
        <taxon>Bacteria</taxon>
        <taxon>Bacillati</taxon>
        <taxon>Bacillota</taxon>
        <taxon>Bacilli</taxon>
        <taxon>Lactobacillales</taxon>
        <taxon>Aerococcaceae</taxon>
        <taxon>Fundicoccus</taxon>
    </lineage>
</organism>
<reference evidence="1 2" key="1">
    <citation type="submission" date="2022-08" db="EMBL/GenBank/DDBJ databases">
        <title>Aerococcaceae sp. nov isolated from spoiled eye mask.</title>
        <authorList>
            <person name="Zhou G."/>
            <person name="Xie X.-B."/>
            <person name="Shi Q.-S."/>
            <person name="Wang Y.-S."/>
            <person name="Wen X."/>
            <person name="Peng H."/>
            <person name="Yang X.-J."/>
            <person name="Tao H.-B."/>
            <person name="Huang X.-M."/>
        </authorList>
    </citation>
    <scope>NUCLEOTIDE SEQUENCE [LARGE SCALE GENOMIC DNA]</scope>
    <source>
        <strain evidence="2">DM20194951</strain>
    </source>
</reference>
<dbReference type="Proteomes" id="UP001315967">
    <property type="component" value="Chromosome"/>
</dbReference>
<keyword evidence="2" id="KW-1185">Reference proteome</keyword>
<gene>
    <name evidence="1" type="ORF">NRE15_02295</name>
</gene>
<protein>
    <submittedName>
        <fullName evidence="1">Uncharacterized protein</fullName>
    </submittedName>
</protein>
<dbReference type="RefSeq" id="WP_313794001.1">
    <property type="nucleotide sequence ID" value="NZ_CP102453.1"/>
</dbReference>
<sequence length="136" mass="14688">MSKNNGKKKSKGGLVLTGLVAIGLLGFGLNEFGLIGDGGSLFGTNNNNSTQQTTNPSSNAINDPNAVETVHITINENTIFWNDEVVDEETLNDNIINTDPEVQYTVTDQSAIKASYDAVIEALNNSERTYIETHLQ</sequence>
<proteinExistence type="predicted"/>
<accession>A0ABY5P7Z5</accession>
<evidence type="ECO:0000313" key="1">
    <source>
        <dbReference type="EMBL" id="UUX34500.1"/>
    </source>
</evidence>
<dbReference type="EMBL" id="CP102453">
    <property type="protein sequence ID" value="UUX34500.1"/>
    <property type="molecule type" value="Genomic_DNA"/>
</dbReference>